<dbReference type="SMART" id="SM00186">
    <property type="entry name" value="FBG"/>
    <property type="match status" value="1"/>
</dbReference>
<feature type="signal peptide" evidence="3">
    <location>
        <begin position="1"/>
        <end position="24"/>
    </location>
</feature>
<comment type="caution">
    <text evidence="5">The sequence shown here is derived from an EMBL/GenBank/DDBJ whole genome shotgun (WGS) entry which is preliminary data.</text>
</comment>
<accession>A0AAV4HDK9</accession>
<feature type="region of interest" description="Disordered" evidence="2">
    <location>
        <begin position="355"/>
        <end position="376"/>
    </location>
</feature>
<dbReference type="EMBL" id="BMAT01001902">
    <property type="protein sequence ID" value="GFR95133.1"/>
    <property type="molecule type" value="Genomic_DNA"/>
</dbReference>
<evidence type="ECO:0000259" key="4">
    <source>
        <dbReference type="PROSITE" id="PS51406"/>
    </source>
</evidence>
<evidence type="ECO:0000256" key="3">
    <source>
        <dbReference type="SAM" id="SignalP"/>
    </source>
</evidence>
<dbReference type="InterPro" id="IPR020837">
    <property type="entry name" value="Fibrinogen_CS"/>
</dbReference>
<feature type="compositionally biased region" description="Low complexity" evidence="2">
    <location>
        <begin position="357"/>
        <end position="376"/>
    </location>
</feature>
<dbReference type="Gene3D" id="3.90.215.10">
    <property type="entry name" value="Gamma Fibrinogen, chain A, domain 1"/>
    <property type="match status" value="1"/>
</dbReference>
<dbReference type="InterPro" id="IPR036056">
    <property type="entry name" value="Fibrinogen-like_C"/>
</dbReference>
<organism evidence="5 6">
    <name type="scientific">Elysia marginata</name>
    <dbReference type="NCBI Taxonomy" id="1093978"/>
    <lineage>
        <taxon>Eukaryota</taxon>
        <taxon>Metazoa</taxon>
        <taxon>Spiralia</taxon>
        <taxon>Lophotrochozoa</taxon>
        <taxon>Mollusca</taxon>
        <taxon>Gastropoda</taxon>
        <taxon>Heterobranchia</taxon>
        <taxon>Euthyneura</taxon>
        <taxon>Panpulmonata</taxon>
        <taxon>Sacoglossa</taxon>
        <taxon>Placobranchoidea</taxon>
        <taxon>Plakobranchidae</taxon>
        <taxon>Elysia</taxon>
    </lineage>
</organism>
<dbReference type="InterPro" id="IPR002181">
    <property type="entry name" value="Fibrinogen_a/b/g_C_dom"/>
</dbReference>
<keyword evidence="3" id="KW-0732">Signal</keyword>
<gene>
    <name evidence="5" type="ORF">ElyMa_000936300</name>
</gene>
<feature type="region of interest" description="Disordered" evidence="2">
    <location>
        <begin position="149"/>
        <end position="171"/>
    </location>
</feature>
<evidence type="ECO:0000256" key="1">
    <source>
        <dbReference type="ARBA" id="ARBA00023157"/>
    </source>
</evidence>
<dbReference type="AlphaFoldDB" id="A0AAV4HDK9"/>
<dbReference type="InterPro" id="IPR050373">
    <property type="entry name" value="Fibrinogen_C-term_domain"/>
</dbReference>
<evidence type="ECO:0000313" key="5">
    <source>
        <dbReference type="EMBL" id="GFR95133.1"/>
    </source>
</evidence>
<sequence>MAIAKMKLALTIAALLNLVAYSLGLSLSLDFKEKSSCIGGIAARCVLTCEESDVTSGSDQDLNSTSSSDSSITSMRIFTTSVEDSHTGNRHLLASLTLHQPHISNVSDIMKIEGYLRDNSSTLRLEVFNETDCTSDFTCEVVSEDVSGRETKSSSRLQQMKPRKEDHVTDRVASSPDFSSLVLMLAQQLALLENRLEDKIRSVEDKIETRVVDKLHQLEVELSASNTVVKVETESKACSENVLVKQEEILNNSNSMVEKVESSLATLASVERQLSRLQNFSNTECCRGSEYSTDETHEVIGDILSCLNVPINHNVSMKNMLLDELKQLNHSLCNISRPTAIPSTTHDDITETKTTMKDTTSSDTELLTSGAGTNTTVTDTTTAVTNTTTPVTDIATLVTDTTTAVTDTSTAVTNTTSPVTDTATPVTDTTTLVTDTTTPVTDTTILVTDTTTPSSEFQAPSRCRKGLKSFIAEPGFPYHVVQPNEHSDLHVPYLCDQTTDGGGWIIIQRRTNGQEDFYRDWNTYKTGFGSLDGDFWIGNENLHFLTSNGTYELRIEFIYRNESAFAHYDKFSVASEADGYALTVRQYSGTAGDALAYHDGAAFSTFDKNNSKDPRNCAYIYVGAWWYKQCHSSNLNGVWGAVGSRGLIWSTLSGSRSLSFSEMKIRSVDEPERMS</sequence>
<dbReference type="SUPFAM" id="SSF56496">
    <property type="entry name" value="Fibrinogen C-terminal domain-like"/>
    <property type="match status" value="1"/>
</dbReference>
<dbReference type="Proteomes" id="UP000762676">
    <property type="component" value="Unassembled WGS sequence"/>
</dbReference>
<dbReference type="PANTHER" id="PTHR19143">
    <property type="entry name" value="FIBRINOGEN/TENASCIN/ANGIOPOEITIN"/>
    <property type="match status" value="1"/>
</dbReference>
<feature type="chain" id="PRO_5043797552" evidence="3">
    <location>
        <begin position="25"/>
        <end position="675"/>
    </location>
</feature>
<dbReference type="InterPro" id="IPR014716">
    <property type="entry name" value="Fibrinogen_a/b/g_C_1"/>
</dbReference>
<keyword evidence="6" id="KW-1185">Reference proteome</keyword>
<dbReference type="GO" id="GO:0005615">
    <property type="term" value="C:extracellular space"/>
    <property type="evidence" value="ECO:0007669"/>
    <property type="project" value="TreeGrafter"/>
</dbReference>
<name>A0AAV4HDK9_9GAST</name>
<feature type="domain" description="Fibrinogen C-terminal" evidence="4">
    <location>
        <begin position="454"/>
        <end position="669"/>
    </location>
</feature>
<dbReference type="PROSITE" id="PS51406">
    <property type="entry name" value="FIBRINOGEN_C_2"/>
    <property type="match status" value="1"/>
</dbReference>
<keyword evidence="1" id="KW-1015">Disulfide bond</keyword>
<dbReference type="Pfam" id="PF00147">
    <property type="entry name" value="Fibrinogen_C"/>
    <property type="match status" value="1"/>
</dbReference>
<evidence type="ECO:0000256" key="2">
    <source>
        <dbReference type="SAM" id="MobiDB-lite"/>
    </source>
</evidence>
<reference evidence="5 6" key="1">
    <citation type="journal article" date="2021" name="Elife">
        <title>Chloroplast acquisition without the gene transfer in kleptoplastic sea slugs, Plakobranchus ocellatus.</title>
        <authorList>
            <person name="Maeda T."/>
            <person name="Takahashi S."/>
            <person name="Yoshida T."/>
            <person name="Shimamura S."/>
            <person name="Takaki Y."/>
            <person name="Nagai Y."/>
            <person name="Toyoda A."/>
            <person name="Suzuki Y."/>
            <person name="Arimoto A."/>
            <person name="Ishii H."/>
            <person name="Satoh N."/>
            <person name="Nishiyama T."/>
            <person name="Hasebe M."/>
            <person name="Maruyama T."/>
            <person name="Minagawa J."/>
            <person name="Obokata J."/>
            <person name="Shigenobu S."/>
        </authorList>
    </citation>
    <scope>NUCLEOTIDE SEQUENCE [LARGE SCALE GENOMIC DNA]</scope>
</reference>
<protein>
    <submittedName>
        <fullName evidence="5">Fibrinogen C domain-containing protein 1</fullName>
    </submittedName>
</protein>
<dbReference type="PROSITE" id="PS00514">
    <property type="entry name" value="FIBRINOGEN_C_1"/>
    <property type="match status" value="1"/>
</dbReference>
<proteinExistence type="predicted"/>
<evidence type="ECO:0000313" key="6">
    <source>
        <dbReference type="Proteomes" id="UP000762676"/>
    </source>
</evidence>
<dbReference type="CDD" id="cd00087">
    <property type="entry name" value="FReD"/>
    <property type="match status" value="1"/>
</dbReference>